<feature type="domain" description="CheR-type methyltransferase" evidence="6">
    <location>
        <begin position="1"/>
        <end position="246"/>
    </location>
</feature>
<dbReference type="Pfam" id="PF03705">
    <property type="entry name" value="CheR_N"/>
    <property type="match status" value="1"/>
</dbReference>
<dbReference type="Pfam" id="PF01739">
    <property type="entry name" value="CheR"/>
    <property type="match status" value="1"/>
</dbReference>
<evidence type="ECO:0000256" key="2">
    <source>
        <dbReference type="ARBA" id="ARBA00012534"/>
    </source>
</evidence>
<dbReference type="AlphaFoldDB" id="A0A975C2B1"/>
<dbReference type="InterPro" id="IPR022642">
    <property type="entry name" value="CheR_C"/>
</dbReference>
<dbReference type="SMART" id="SM00138">
    <property type="entry name" value="MeTrc"/>
    <property type="match status" value="1"/>
</dbReference>
<dbReference type="EC" id="2.1.1.80" evidence="2"/>
<protein>
    <recommendedName>
        <fullName evidence="2">protein-glutamate O-methyltransferase</fullName>
        <ecNumber evidence="2">2.1.1.80</ecNumber>
    </recommendedName>
</protein>
<dbReference type="SUPFAM" id="SSF53335">
    <property type="entry name" value="S-adenosyl-L-methionine-dependent methyltransferases"/>
    <property type="match status" value="1"/>
</dbReference>
<name>A0A975C2B1_9CAUL</name>
<gene>
    <name evidence="7" type="ORF">IFJ75_01000</name>
</gene>
<dbReference type="Gene3D" id="1.10.155.10">
    <property type="entry name" value="Chemotaxis receptor methyltransferase CheR, N-terminal domain"/>
    <property type="match status" value="1"/>
</dbReference>
<evidence type="ECO:0000256" key="4">
    <source>
        <dbReference type="ARBA" id="ARBA00022679"/>
    </source>
</evidence>
<dbReference type="Gene3D" id="3.40.50.150">
    <property type="entry name" value="Vaccinia Virus protein VP39"/>
    <property type="match status" value="1"/>
</dbReference>
<proteinExistence type="predicted"/>
<dbReference type="InterPro" id="IPR000780">
    <property type="entry name" value="CheR_MeTrfase"/>
</dbReference>
<reference evidence="7" key="1">
    <citation type="submission" date="2020-09" db="EMBL/GenBank/DDBJ databases">
        <title>Brevundimonas sp. LVF2 isolated from a puddle in Goettingen, Germany.</title>
        <authorList>
            <person name="Friedrich I."/>
            <person name="Klassen A."/>
            <person name="Hannes N."/>
            <person name="Schneider D."/>
            <person name="Hertel R."/>
            <person name="Daniel R."/>
        </authorList>
    </citation>
    <scope>NUCLEOTIDE SEQUENCE</scope>
    <source>
        <strain evidence="7">LVF2</strain>
    </source>
</reference>
<evidence type="ECO:0000313" key="8">
    <source>
        <dbReference type="Proteomes" id="UP000663918"/>
    </source>
</evidence>
<organism evidence="7 8">
    <name type="scientific">Brevundimonas goettingensis</name>
    <dbReference type="NCBI Taxonomy" id="2774190"/>
    <lineage>
        <taxon>Bacteria</taxon>
        <taxon>Pseudomonadati</taxon>
        <taxon>Pseudomonadota</taxon>
        <taxon>Alphaproteobacteria</taxon>
        <taxon>Caulobacterales</taxon>
        <taxon>Caulobacteraceae</taxon>
        <taxon>Brevundimonas</taxon>
    </lineage>
</organism>
<dbReference type="PRINTS" id="PR00996">
    <property type="entry name" value="CHERMTFRASE"/>
</dbReference>
<keyword evidence="3" id="KW-0489">Methyltransferase</keyword>
<evidence type="ECO:0000313" key="7">
    <source>
        <dbReference type="EMBL" id="QTC91547.1"/>
    </source>
</evidence>
<dbReference type="InterPro" id="IPR050903">
    <property type="entry name" value="Bact_Chemotaxis_MeTrfase"/>
</dbReference>
<keyword evidence="5" id="KW-0949">S-adenosyl-L-methionine</keyword>
<dbReference type="PANTHER" id="PTHR24422:SF21">
    <property type="entry name" value="CHEMOTAXIS PROTEIN METHYLTRANSFERASE 1"/>
    <property type="match status" value="1"/>
</dbReference>
<dbReference type="RefSeq" id="WP_207870725.1">
    <property type="nucleotide sequence ID" value="NZ_CP062222.1"/>
</dbReference>
<keyword evidence="8" id="KW-1185">Reference proteome</keyword>
<dbReference type="PROSITE" id="PS50123">
    <property type="entry name" value="CHER"/>
    <property type="match status" value="1"/>
</dbReference>
<comment type="catalytic activity">
    <reaction evidence="1">
        <text>L-glutamyl-[protein] + S-adenosyl-L-methionine = [protein]-L-glutamate 5-O-methyl ester + S-adenosyl-L-homocysteine</text>
        <dbReference type="Rhea" id="RHEA:24452"/>
        <dbReference type="Rhea" id="RHEA-COMP:10208"/>
        <dbReference type="Rhea" id="RHEA-COMP:10311"/>
        <dbReference type="ChEBI" id="CHEBI:29973"/>
        <dbReference type="ChEBI" id="CHEBI:57856"/>
        <dbReference type="ChEBI" id="CHEBI:59789"/>
        <dbReference type="ChEBI" id="CHEBI:82795"/>
        <dbReference type="EC" id="2.1.1.80"/>
    </reaction>
</comment>
<evidence type="ECO:0000259" key="6">
    <source>
        <dbReference type="PROSITE" id="PS50123"/>
    </source>
</evidence>
<dbReference type="CDD" id="cd02440">
    <property type="entry name" value="AdoMet_MTases"/>
    <property type="match status" value="1"/>
</dbReference>
<evidence type="ECO:0000256" key="1">
    <source>
        <dbReference type="ARBA" id="ARBA00001541"/>
    </source>
</evidence>
<evidence type="ECO:0000256" key="3">
    <source>
        <dbReference type="ARBA" id="ARBA00022603"/>
    </source>
</evidence>
<keyword evidence="4" id="KW-0808">Transferase</keyword>
<evidence type="ECO:0000256" key="5">
    <source>
        <dbReference type="ARBA" id="ARBA00022691"/>
    </source>
</evidence>
<dbReference type="PANTHER" id="PTHR24422">
    <property type="entry name" value="CHEMOTAXIS PROTEIN METHYLTRANSFERASE"/>
    <property type="match status" value="1"/>
</dbReference>
<dbReference type="GO" id="GO:0032259">
    <property type="term" value="P:methylation"/>
    <property type="evidence" value="ECO:0007669"/>
    <property type="project" value="UniProtKB-KW"/>
</dbReference>
<accession>A0A975C2B1</accession>
<dbReference type="InterPro" id="IPR036804">
    <property type="entry name" value="CheR_N_sf"/>
</dbReference>
<dbReference type="EMBL" id="CP062222">
    <property type="protein sequence ID" value="QTC91547.1"/>
    <property type="molecule type" value="Genomic_DNA"/>
</dbReference>
<dbReference type="KEGG" id="bgoe:IFJ75_01000"/>
<dbReference type="Proteomes" id="UP000663918">
    <property type="component" value="Chromosome"/>
</dbReference>
<dbReference type="SUPFAM" id="SSF47757">
    <property type="entry name" value="Chemotaxis receptor methyltransferase CheR, N-terminal domain"/>
    <property type="match status" value="1"/>
</dbReference>
<sequence length="272" mass="30370">MTQDDFERLQTLLASRAGFRLTRDRIHLAEHRLAPVARREGFDSVDALLSALWAKPVASLGWAVIETMLNPETWFRRDRAPFDTFARELLPAIGRVRENGLVRVWSAGCSNGQEAWSLAMGGLEAGANVEIIATDLSQRAIERARAGSYTTFEIQRGLSASAMLRWFEPADEQWAAREELRHVVQFERANLLDEPIAGAPRYDVIFCRNVLSDMDPAKRGMAIEGLERRLVDDGCLFLGTDERLDGDTVAFRPVNGRRGLFVKAPSALSRAA</sequence>
<dbReference type="InterPro" id="IPR029063">
    <property type="entry name" value="SAM-dependent_MTases_sf"/>
</dbReference>
<dbReference type="GO" id="GO:0008983">
    <property type="term" value="F:protein-glutamate O-methyltransferase activity"/>
    <property type="evidence" value="ECO:0007669"/>
    <property type="project" value="UniProtKB-EC"/>
</dbReference>
<dbReference type="InterPro" id="IPR022641">
    <property type="entry name" value="CheR_N"/>
</dbReference>